<dbReference type="STRING" id="1798392.A3A79_02420"/>
<dbReference type="EMBL" id="MFJV01000001">
    <property type="protein sequence ID" value="OGG24028.1"/>
    <property type="molecule type" value="Genomic_DNA"/>
</dbReference>
<comment type="caution">
    <text evidence="1">The sequence shown here is derived from an EMBL/GenBank/DDBJ whole genome shotgun (WGS) entry which is preliminary data.</text>
</comment>
<accession>A0A1F6AGZ2</accession>
<proteinExistence type="predicted"/>
<reference evidence="1 2" key="1">
    <citation type="journal article" date="2016" name="Nat. Commun.">
        <title>Thousands of microbial genomes shed light on interconnected biogeochemical processes in an aquifer system.</title>
        <authorList>
            <person name="Anantharaman K."/>
            <person name="Brown C.T."/>
            <person name="Hug L.A."/>
            <person name="Sharon I."/>
            <person name="Castelle C.J."/>
            <person name="Probst A.J."/>
            <person name="Thomas B.C."/>
            <person name="Singh A."/>
            <person name="Wilkins M.J."/>
            <person name="Karaoz U."/>
            <person name="Brodie E.L."/>
            <person name="Williams K.H."/>
            <person name="Hubbard S.S."/>
            <person name="Banfield J.F."/>
        </authorList>
    </citation>
    <scope>NUCLEOTIDE SEQUENCE [LARGE SCALE GENOMIC DNA]</scope>
</reference>
<gene>
    <name evidence="1" type="ORF">A3A79_02420</name>
</gene>
<dbReference type="GO" id="GO:0016788">
    <property type="term" value="F:hydrolase activity, acting on ester bonds"/>
    <property type="evidence" value="ECO:0007669"/>
    <property type="project" value="InterPro"/>
</dbReference>
<dbReference type="SUPFAM" id="SSF53187">
    <property type="entry name" value="Zn-dependent exopeptidases"/>
    <property type="match status" value="1"/>
</dbReference>
<dbReference type="GO" id="GO:0046872">
    <property type="term" value="F:metal ion binding"/>
    <property type="evidence" value="ECO:0007669"/>
    <property type="project" value="UniProtKB-KW"/>
</dbReference>
<evidence type="ECO:0000313" key="2">
    <source>
        <dbReference type="Proteomes" id="UP000178759"/>
    </source>
</evidence>
<sequence>MAQRNGTVLVNFLAELEDLHGRFFIGRRKEKNMNHEFQFVTAIHGNETMPHRALRQIGEKHVIGNPLALLLNRRFINLDLNASFGVRGVLYEQLRAPQVLKKLNSHGLVIDFHTFSCDSPPFAIVVDESMIPLASSLGVEHVVHMRHNIKKGHALINFRDGVSVEVGAHKDQRSFDLAQQIVMKLKNNGIKPQSVRVYEVFGKIEEPGNYQNFVRAQDGIIPVLYGEKAYIKQGFYGLIAREIILKGGDTHERAQ</sequence>
<organism evidence="1 2">
    <name type="scientific">Candidatus Gottesmanbacteria bacterium RIFCSPLOWO2_01_FULL_43_11b</name>
    <dbReference type="NCBI Taxonomy" id="1798392"/>
    <lineage>
        <taxon>Bacteria</taxon>
        <taxon>Candidatus Gottesmaniibacteriota</taxon>
    </lineage>
</organism>
<dbReference type="AlphaFoldDB" id="A0A1F6AGZ2"/>
<dbReference type="Gene3D" id="3.40.630.10">
    <property type="entry name" value="Zn peptidases"/>
    <property type="match status" value="1"/>
</dbReference>
<protein>
    <submittedName>
        <fullName evidence="1">Uncharacterized protein</fullName>
    </submittedName>
</protein>
<dbReference type="Proteomes" id="UP000178759">
    <property type="component" value="Unassembled WGS sequence"/>
</dbReference>
<name>A0A1F6AGZ2_9BACT</name>
<evidence type="ECO:0000313" key="1">
    <source>
        <dbReference type="EMBL" id="OGG24028.1"/>
    </source>
</evidence>